<dbReference type="Pfam" id="PF03572">
    <property type="entry name" value="Peptidase_S41"/>
    <property type="match status" value="1"/>
</dbReference>
<dbReference type="PROSITE" id="PS51257">
    <property type="entry name" value="PROKAR_LIPOPROTEIN"/>
    <property type="match status" value="1"/>
</dbReference>
<dbReference type="GO" id="GO:0007165">
    <property type="term" value="P:signal transduction"/>
    <property type="evidence" value="ECO:0007669"/>
    <property type="project" value="TreeGrafter"/>
</dbReference>
<dbReference type="SMART" id="SM00245">
    <property type="entry name" value="TSPc"/>
    <property type="match status" value="1"/>
</dbReference>
<evidence type="ECO:0000313" key="4">
    <source>
        <dbReference type="Proteomes" id="UP000500961"/>
    </source>
</evidence>
<feature type="signal peptide" evidence="1">
    <location>
        <begin position="1"/>
        <end position="22"/>
    </location>
</feature>
<evidence type="ECO:0000256" key="1">
    <source>
        <dbReference type="SAM" id="SignalP"/>
    </source>
</evidence>
<dbReference type="Pfam" id="PF18294">
    <property type="entry name" value="Pept_S41_N"/>
    <property type="match status" value="1"/>
</dbReference>
<reference evidence="3 4" key="1">
    <citation type="submission" date="2019-07" db="EMBL/GenBank/DDBJ databases">
        <title>Thalassofilum flectens gen. nov., sp. nov., a novel moderate thermophilic anaerobe from a shallow sea hot spring in Kunashir Island (Russia), representing a new family in the order Bacteroidales, and proposal of Thalassofilacea fam. nov.</title>
        <authorList>
            <person name="Kochetkova T.V."/>
            <person name="Podosokorskaya O.A."/>
            <person name="Novikov A."/>
            <person name="Elcheninov A.G."/>
            <person name="Toshchakov S.V."/>
            <person name="Kublanov I.V."/>
        </authorList>
    </citation>
    <scope>NUCLEOTIDE SEQUENCE [LARGE SCALE GENOMIC DNA]</scope>
    <source>
        <strain evidence="3 4">38-H</strain>
    </source>
</reference>
<dbReference type="Gene3D" id="3.90.226.10">
    <property type="entry name" value="2-enoyl-CoA Hydratase, Chain A, domain 1"/>
    <property type="match status" value="1"/>
</dbReference>
<dbReference type="InterPro" id="IPR029045">
    <property type="entry name" value="ClpP/crotonase-like_dom_sf"/>
</dbReference>
<dbReference type="CDD" id="cd07561">
    <property type="entry name" value="Peptidase_S41_CPP_like"/>
    <property type="match status" value="1"/>
</dbReference>
<protein>
    <recommendedName>
        <fullName evidence="2">Tail specific protease domain-containing protein</fullName>
    </recommendedName>
</protein>
<dbReference type="PANTHER" id="PTHR32060:SF30">
    <property type="entry name" value="CARBOXY-TERMINAL PROCESSING PROTEASE CTPA"/>
    <property type="match status" value="1"/>
</dbReference>
<dbReference type="GO" id="GO:0006508">
    <property type="term" value="P:proteolysis"/>
    <property type="evidence" value="ECO:0007669"/>
    <property type="project" value="InterPro"/>
</dbReference>
<feature type="chain" id="PRO_5029643211" description="Tail specific protease domain-containing protein" evidence="1">
    <location>
        <begin position="23"/>
        <end position="419"/>
    </location>
</feature>
<dbReference type="SUPFAM" id="SSF52096">
    <property type="entry name" value="ClpP/crotonase"/>
    <property type="match status" value="1"/>
</dbReference>
<evidence type="ECO:0000313" key="3">
    <source>
        <dbReference type="EMBL" id="QKG80900.1"/>
    </source>
</evidence>
<sequence>MKNKIIALFALTALLILTSCEKDDQSSNAIINKSTYELMKEWYFWYDQLPEVDPNSYPDPKALVEAIRVNPPDRWSYVTTKQEHDAYYKQAEYIGFGFGTAFTEDSKLYITFVFKSSQLYAAGIRRGWEIIGIDGQTPTPDNYANLLGPSEEGVTKTFTFKSPEGNIVEHTFVKGHIDINTVLMDTVYNFNERKVGYFVLKSFVEKTADELETVFQKFKKENVDELICDLRYNTGGLVSVSCLLGSLLYQVSDTNTVFGSYVHNDKKTDNNSSIYFKPNANALVLDRVLFITTENTASASELVINALKPYITVSLIGSRTHGKPVGMYSFAFNDPTIDWLIVPVCFTIRNAKNEGDYYDGIPVDVEADDDIFTPFGEITENSLNSALTYLGISTSKVSKHTVKSKAITGKGLYEEIGAW</sequence>
<name>A0A7D4BCI3_9BACT</name>
<proteinExistence type="predicted"/>
<dbReference type="AlphaFoldDB" id="A0A7D4BCI3"/>
<dbReference type="GO" id="GO:0030288">
    <property type="term" value="C:outer membrane-bounded periplasmic space"/>
    <property type="evidence" value="ECO:0007669"/>
    <property type="project" value="TreeGrafter"/>
</dbReference>
<dbReference type="Gene3D" id="3.30.750.170">
    <property type="match status" value="1"/>
</dbReference>
<dbReference type="GO" id="GO:0004175">
    <property type="term" value="F:endopeptidase activity"/>
    <property type="evidence" value="ECO:0007669"/>
    <property type="project" value="TreeGrafter"/>
</dbReference>
<gene>
    <name evidence="3" type="ORF">FHG85_11715</name>
</gene>
<evidence type="ECO:0000259" key="2">
    <source>
        <dbReference type="SMART" id="SM00245"/>
    </source>
</evidence>
<keyword evidence="1" id="KW-0732">Signal</keyword>
<dbReference type="KEGG" id="ttz:FHG85_11715"/>
<dbReference type="PANTHER" id="PTHR32060">
    <property type="entry name" value="TAIL-SPECIFIC PROTEASE"/>
    <property type="match status" value="1"/>
</dbReference>
<dbReference type="Gene3D" id="2.30.42.10">
    <property type="match status" value="1"/>
</dbReference>
<dbReference type="RefSeq" id="WP_173076110.1">
    <property type="nucleotide sequence ID" value="NZ_CP041345.1"/>
</dbReference>
<feature type="domain" description="Tail specific protease" evidence="2">
    <location>
        <begin position="165"/>
        <end position="368"/>
    </location>
</feature>
<keyword evidence="4" id="KW-1185">Reference proteome</keyword>
<organism evidence="3 4">
    <name type="scientific">Tenuifilum thalassicum</name>
    <dbReference type="NCBI Taxonomy" id="2590900"/>
    <lineage>
        <taxon>Bacteria</taxon>
        <taxon>Pseudomonadati</taxon>
        <taxon>Bacteroidota</taxon>
        <taxon>Bacteroidia</taxon>
        <taxon>Bacteroidales</taxon>
        <taxon>Tenuifilaceae</taxon>
        <taxon>Tenuifilum</taxon>
    </lineage>
</organism>
<accession>A0A7D4BCI3</accession>
<dbReference type="InterPro" id="IPR005151">
    <property type="entry name" value="Tail-specific_protease"/>
</dbReference>
<dbReference type="InterPro" id="IPR041613">
    <property type="entry name" value="Pept_S41_N"/>
</dbReference>
<dbReference type="EMBL" id="CP041345">
    <property type="protein sequence ID" value="QKG80900.1"/>
    <property type="molecule type" value="Genomic_DNA"/>
</dbReference>
<dbReference type="InterPro" id="IPR036034">
    <property type="entry name" value="PDZ_sf"/>
</dbReference>
<dbReference type="Proteomes" id="UP000500961">
    <property type="component" value="Chromosome"/>
</dbReference>
<dbReference type="GO" id="GO:0008236">
    <property type="term" value="F:serine-type peptidase activity"/>
    <property type="evidence" value="ECO:0007669"/>
    <property type="project" value="InterPro"/>
</dbReference>